<dbReference type="InterPro" id="IPR041726">
    <property type="entry name" value="ACAD10_11_N"/>
</dbReference>
<keyword evidence="4" id="KW-1185">Reference proteome</keyword>
<sequence length="311" mass="33221">MTELGLDGLRIRLARSGVREVGVLAGGASSLTFRGVLDERPVVVKVAPPGHEPVGHRDVLRQARILRALGPTDVPVPEVLVEDAGSPPLFVMTLVAGESFEPLFDGGTGFDDTVAQRYRSAARTLAALHALSPVDLGAGEEPVVDAAAEVERWCATLRTVAQDLVPGWEAVSGELLAGVPAPLGPAIVHGDFRLGNLLAVGSEVTAVIDWEIWSVGDPRIDLGWFLANADPATYSRPSPYVDAVPSRGDLLGQYGDAPDVAWFIALACFKSAATWSLIVKHNRRRPTPRAEFEEMAPVLPRLLQRARTLLA</sequence>
<dbReference type="InterPro" id="IPR051678">
    <property type="entry name" value="AGP_Transferase"/>
</dbReference>
<dbReference type="InterPro" id="IPR002575">
    <property type="entry name" value="Aminoglycoside_PTrfase"/>
</dbReference>
<evidence type="ECO:0000256" key="1">
    <source>
        <dbReference type="SAM" id="Phobius"/>
    </source>
</evidence>
<dbReference type="GO" id="GO:0016740">
    <property type="term" value="F:transferase activity"/>
    <property type="evidence" value="ECO:0007669"/>
    <property type="project" value="UniProtKB-KW"/>
</dbReference>
<protein>
    <submittedName>
        <fullName evidence="3">Aminoglycoside phosphotransferase</fullName>
    </submittedName>
</protein>
<evidence type="ECO:0000313" key="3">
    <source>
        <dbReference type="EMBL" id="BBY49517.1"/>
    </source>
</evidence>
<keyword evidence="3" id="KW-0808">Transferase</keyword>
<dbReference type="PANTHER" id="PTHR21310:SF40">
    <property type="entry name" value="AMINOGLYCOSIDE PHOSPHOTRANSFERASE DOMAIN-CONTAINING PROTEIN-RELATED"/>
    <property type="match status" value="1"/>
</dbReference>
<dbReference type="InterPro" id="IPR011009">
    <property type="entry name" value="Kinase-like_dom_sf"/>
</dbReference>
<keyword evidence="1" id="KW-0812">Transmembrane</keyword>
<geneLocation type="plasmid" evidence="4">
    <name>pjcm18538 dna</name>
</geneLocation>
<keyword evidence="1" id="KW-0472">Membrane</keyword>
<accession>A0A7I7RY71</accession>
<reference evidence="3 4" key="1">
    <citation type="journal article" date="2019" name="Emerg. Microbes Infect.">
        <title>Comprehensive subspecies identification of 175 nontuberculous mycobacteria species based on 7547 genomic profiles.</title>
        <authorList>
            <person name="Matsumoto Y."/>
            <person name="Kinjo T."/>
            <person name="Motooka D."/>
            <person name="Nabeya D."/>
            <person name="Jung N."/>
            <person name="Uechi K."/>
            <person name="Horii T."/>
            <person name="Iida T."/>
            <person name="Fujita J."/>
            <person name="Nakamura S."/>
        </authorList>
    </citation>
    <scope>NUCLEOTIDE SEQUENCE [LARGE SCALE GENOMIC DNA]</scope>
    <source>
        <strain evidence="3 4">JCM 18538</strain>
    </source>
</reference>
<gene>
    <name evidence="3" type="ORF">MARA_29850</name>
</gene>
<keyword evidence="1" id="KW-1133">Transmembrane helix</keyword>
<organism evidence="3 4">
    <name type="scientific">Mycolicibacterium arabiense</name>
    <dbReference type="NCBI Taxonomy" id="1286181"/>
    <lineage>
        <taxon>Bacteria</taxon>
        <taxon>Bacillati</taxon>
        <taxon>Actinomycetota</taxon>
        <taxon>Actinomycetes</taxon>
        <taxon>Mycobacteriales</taxon>
        <taxon>Mycobacteriaceae</taxon>
        <taxon>Mycolicibacterium</taxon>
    </lineage>
</organism>
<feature type="transmembrane region" description="Helical" evidence="1">
    <location>
        <begin position="260"/>
        <end position="279"/>
    </location>
</feature>
<dbReference type="Gene3D" id="3.30.200.20">
    <property type="entry name" value="Phosphorylase Kinase, domain 1"/>
    <property type="match status" value="1"/>
</dbReference>
<dbReference type="PANTHER" id="PTHR21310">
    <property type="entry name" value="AMINOGLYCOSIDE PHOSPHOTRANSFERASE-RELATED-RELATED"/>
    <property type="match status" value="1"/>
</dbReference>
<evidence type="ECO:0000313" key="4">
    <source>
        <dbReference type="Proteomes" id="UP000467428"/>
    </source>
</evidence>
<dbReference type="CDD" id="cd05154">
    <property type="entry name" value="ACAD10_11_N-like"/>
    <property type="match status" value="1"/>
</dbReference>
<dbReference type="SUPFAM" id="SSF56112">
    <property type="entry name" value="Protein kinase-like (PK-like)"/>
    <property type="match status" value="1"/>
</dbReference>
<dbReference type="RefSeq" id="WP_163919142.1">
    <property type="nucleotide sequence ID" value="NZ_AP022593.1"/>
</dbReference>
<dbReference type="Pfam" id="PF01636">
    <property type="entry name" value="APH"/>
    <property type="match status" value="1"/>
</dbReference>
<dbReference type="EMBL" id="AP022593">
    <property type="protein sequence ID" value="BBY49517.1"/>
    <property type="molecule type" value="Genomic_DNA"/>
</dbReference>
<proteinExistence type="predicted"/>
<evidence type="ECO:0000259" key="2">
    <source>
        <dbReference type="Pfam" id="PF01636"/>
    </source>
</evidence>
<dbReference type="Proteomes" id="UP000467428">
    <property type="component" value="Chromosome"/>
</dbReference>
<dbReference type="AlphaFoldDB" id="A0A7I7RY71"/>
<dbReference type="KEGG" id="marz:MARA_29850"/>
<dbReference type="Gene3D" id="3.90.1200.10">
    <property type="match status" value="1"/>
</dbReference>
<name>A0A7I7RY71_9MYCO</name>
<feature type="domain" description="Aminoglycoside phosphotransferase" evidence="2">
    <location>
        <begin position="23"/>
        <end position="228"/>
    </location>
</feature>